<feature type="domain" description="HNH nuclease" evidence="2">
    <location>
        <begin position="92"/>
        <end position="156"/>
    </location>
</feature>
<reference evidence="3" key="1">
    <citation type="journal article" date="2020" name="New Phytol.">
        <title>Comparative genomics reveals dynamic genome evolution in host specialist ectomycorrhizal fungi.</title>
        <authorList>
            <person name="Lofgren L.A."/>
            <person name="Nguyen N.H."/>
            <person name="Vilgalys R."/>
            <person name="Ruytinx J."/>
            <person name="Liao H.L."/>
            <person name="Branco S."/>
            <person name="Kuo A."/>
            <person name="LaButti K."/>
            <person name="Lipzen A."/>
            <person name="Andreopoulos W."/>
            <person name="Pangilinan J."/>
            <person name="Riley R."/>
            <person name="Hundley H."/>
            <person name="Na H."/>
            <person name="Barry K."/>
            <person name="Grigoriev I.V."/>
            <person name="Stajich J.E."/>
            <person name="Kennedy P.G."/>
        </authorList>
    </citation>
    <scope>NUCLEOTIDE SEQUENCE</scope>
    <source>
        <strain evidence="3">S12</strain>
    </source>
</reference>
<accession>A0A9P7AT96</accession>
<name>A0A9P7AT96_9AGAM</name>
<protein>
    <recommendedName>
        <fullName evidence="2">HNH nuclease domain-containing protein</fullName>
    </recommendedName>
</protein>
<dbReference type="RefSeq" id="XP_041161584.1">
    <property type="nucleotide sequence ID" value="XM_041302649.1"/>
</dbReference>
<organism evidence="3 4">
    <name type="scientific">Suillus plorans</name>
    <dbReference type="NCBI Taxonomy" id="116603"/>
    <lineage>
        <taxon>Eukaryota</taxon>
        <taxon>Fungi</taxon>
        <taxon>Dikarya</taxon>
        <taxon>Basidiomycota</taxon>
        <taxon>Agaricomycotina</taxon>
        <taxon>Agaricomycetes</taxon>
        <taxon>Agaricomycetidae</taxon>
        <taxon>Boletales</taxon>
        <taxon>Suillineae</taxon>
        <taxon>Suillaceae</taxon>
        <taxon>Suillus</taxon>
    </lineage>
</organism>
<feature type="region of interest" description="Disordered" evidence="1">
    <location>
        <begin position="398"/>
        <end position="421"/>
    </location>
</feature>
<evidence type="ECO:0000313" key="3">
    <source>
        <dbReference type="EMBL" id="KAG1795931.1"/>
    </source>
</evidence>
<evidence type="ECO:0000313" key="4">
    <source>
        <dbReference type="Proteomes" id="UP000719766"/>
    </source>
</evidence>
<evidence type="ECO:0000259" key="2">
    <source>
        <dbReference type="Pfam" id="PF13391"/>
    </source>
</evidence>
<proteinExistence type="predicted"/>
<dbReference type="Proteomes" id="UP000719766">
    <property type="component" value="Unassembled WGS sequence"/>
</dbReference>
<evidence type="ECO:0000256" key="1">
    <source>
        <dbReference type="SAM" id="MobiDB-lite"/>
    </source>
</evidence>
<dbReference type="Pfam" id="PF13391">
    <property type="entry name" value="HNH_2"/>
    <property type="match status" value="1"/>
</dbReference>
<sequence>MSIGTYSLASGRDPESSYANSSTYEINDRSTPIPGLQESSHDEYTPTRVSTRESASIIFTTPTHRSASAGLSSKTRKALEKLYDRNYGARHCLVTSSAAYLVTVAHAVQRASKSDLLTLYEYCLGLDLRSFHVDSRRNMFYLSPHLHGIFDAGRWFLLPDTGTLRKVYDYVKDAVASRANSQSSKGTKHFWLEWNLNNKTPYTFILLPGAGCPRISCEIGGGVWEDHSYPYQGLPLLECHIAPPFAVINAGPKCTRDHINQIAREYCSQQTSEFRKELEERLTLLCNTWALFEDAKKDAKDWEVEKMGKRKRDRDDEDIENLSRGSKRITRSQARSAHDGTPKSDLHSNQARDKPPPPGPRKRKLSSSLRGAALTDDAVFHLEKRQKRIDLRTRVRRWVTESTRASSLDPEPSSGKNMLTI</sequence>
<feature type="compositionally biased region" description="Basic and acidic residues" evidence="1">
    <location>
        <begin position="336"/>
        <end position="355"/>
    </location>
</feature>
<dbReference type="OrthoDB" id="2632038at2759"/>
<keyword evidence="4" id="KW-1185">Reference proteome</keyword>
<dbReference type="GeneID" id="64596413"/>
<gene>
    <name evidence="3" type="ORF">HD556DRAFT_1361764</name>
</gene>
<feature type="region of interest" description="Disordered" evidence="1">
    <location>
        <begin position="1"/>
        <end position="49"/>
    </location>
</feature>
<feature type="region of interest" description="Disordered" evidence="1">
    <location>
        <begin position="305"/>
        <end position="370"/>
    </location>
</feature>
<dbReference type="EMBL" id="JABBWE010000020">
    <property type="protein sequence ID" value="KAG1795931.1"/>
    <property type="molecule type" value="Genomic_DNA"/>
</dbReference>
<comment type="caution">
    <text evidence="3">The sequence shown here is derived from an EMBL/GenBank/DDBJ whole genome shotgun (WGS) entry which is preliminary data.</text>
</comment>
<dbReference type="InterPro" id="IPR003615">
    <property type="entry name" value="HNH_nuc"/>
</dbReference>
<dbReference type="AlphaFoldDB" id="A0A9P7AT96"/>